<evidence type="ECO:0000313" key="1">
    <source>
        <dbReference type="EMBL" id="RFS83326.1"/>
    </source>
</evidence>
<evidence type="ECO:0000313" key="2">
    <source>
        <dbReference type="Proteomes" id="UP000262882"/>
    </source>
</evidence>
<proteinExistence type="predicted"/>
<sequence>MVRRRVVEAVSDAMYSVRHVEHGELHLYLALLQDRLPIYVGTVTDLHAQVGQADVRKNLMLVAEATIGFYNEVLTAKAAVLASPAQLVRLREVMLPRQLGPHQAEQAVAAYLRQEQELGRVAADVETSGAARLLLGACLNYVFTVLLLGDDILPPREEYVADLVQALRLPPDPDPAP</sequence>
<dbReference type="AlphaFoldDB" id="A0A372GD70"/>
<keyword evidence="2" id="KW-1185">Reference proteome</keyword>
<comment type="caution">
    <text evidence="1">The sequence shown here is derived from an EMBL/GenBank/DDBJ whole genome shotgun (WGS) entry which is preliminary data.</text>
</comment>
<name>A0A372GD70_9ACTN</name>
<dbReference type="Proteomes" id="UP000262882">
    <property type="component" value="Unassembled WGS sequence"/>
</dbReference>
<accession>A0A372GD70</accession>
<protein>
    <submittedName>
        <fullName evidence="1">Uncharacterized protein</fullName>
    </submittedName>
</protein>
<reference evidence="1 2" key="1">
    <citation type="submission" date="2018-08" db="EMBL/GenBank/DDBJ databases">
        <title>Actinomadura spongicola sp. nov., isolated from marine sponge Leucetta chagosensis.</title>
        <authorList>
            <person name="Li L."/>
            <person name="Lin H.W."/>
        </authorList>
    </citation>
    <scope>NUCLEOTIDE SEQUENCE [LARGE SCALE GENOMIC DNA]</scope>
    <source>
        <strain evidence="1 2">LHW52907</strain>
    </source>
</reference>
<gene>
    <name evidence="1" type="ORF">D0T12_19880</name>
</gene>
<dbReference type="EMBL" id="QVNQ01000006">
    <property type="protein sequence ID" value="RFS83326.1"/>
    <property type="molecule type" value="Genomic_DNA"/>
</dbReference>
<organism evidence="1 2">
    <name type="scientific">Actinomadura spongiicola</name>
    <dbReference type="NCBI Taxonomy" id="2303421"/>
    <lineage>
        <taxon>Bacteria</taxon>
        <taxon>Bacillati</taxon>
        <taxon>Actinomycetota</taxon>
        <taxon>Actinomycetes</taxon>
        <taxon>Streptosporangiales</taxon>
        <taxon>Thermomonosporaceae</taxon>
        <taxon>Actinomadura</taxon>
    </lineage>
</organism>
<dbReference type="Gene3D" id="1.10.357.10">
    <property type="entry name" value="Tetracycline Repressor, domain 2"/>
    <property type="match status" value="1"/>
</dbReference>